<keyword evidence="3" id="KW-0378">Hydrolase</keyword>
<gene>
    <name evidence="3" type="ORF">NESM_000308500</name>
</gene>
<reference evidence="3 4" key="1">
    <citation type="journal article" date="2021" name="MBio">
        <title>A New Model Trypanosomatid, Novymonas esmeraldas: Genomic Perception of Its 'Candidatus Pandoraea novymonadis' Endosymbiont.</title>
        <authorList>
            <person name="Zakharova A."/>
            <person name="Saura A."/>
            <person name="Butenko A."/>
            <person name="Podesvova L."/>
            <person name="Warmusova S."/>
            <person name="Kostygov A.Y."/>
            <person name="Nenarokova A."/>
            <person name="Lukes J."/>
            <person name="Opperdoes F.R."/>
            <person name="Yurchenko V."/>
        </authorList>
    </citation>
    <scope>NUCLEOTIDE SEQUENCE [LARGE SCALE GENOMIC DNA]</scope>
    <source>
        <strain evidence="3 4">E262AT.01</strain>
    </source>
</reference>
<dbReference type="GO" id="GO:0047372">
    <property type="term" value="F:monoacylglycerol lipase activity"/>
    <property type="evidence" value="ECO:0007669"/>
    <property type="project" value="TreeGrafter"/>
</dbReference>
<feature type="compositionally biased region" description="Basic residues" evidence="2">
    <location>
        <begin position="90"/>
        <end position="99"/>
    </location>
</feature>
<proteinExistence type="inferred from homology"/>
<dbReference type="InterPro" id="IPR029058">
    <property type="entry name" value="AB_hydrolase_fold"/>
</dbReference>
<comment type="similarity">
    <text evidence="1">Belongs to the AB hydrolase superfamily. AB hydrolase 4 family.</text>
</comment>
<dbReference type="PANTHER" id="PTHR10794">
    <property type="entry name" value="ABHYDROLASE DOMAIN-CONTAINING PROTEIN"/>
    <property type="match status" value="1"/>
</dbReference>
<organism evidence="3 4">
    <name type="scientific">Novymonas esmeraldas</name>
    <dbReference type="NCBI Taxonomy" id="1808958"/>
    <lineage>
        <taxon>Eukaryota</taxon>
        <taxon>Discoba</taxon>
        <taxon>Euglenozoa</taxon>
        <taxon>Kinetoplastea</taxon>
        <taxon>Metakinetoplastina</taxon>
        <taxon>Trypanosomatida</taxon>
        <taxon>Trypanosomatidae</taxon>
        <taxon>Novymonas</taxon>
    </lineage>
</organism>
<sequence>MYAVLFTVVHVAVHVLLYAVPRWLCLVCVRWPVQALSTLLGVNLRRGHAGEERRIRIFGPVGSPATSPRARTRDRLGVTEADLSNPVLHHDRHDHRRRTAAASAEEKEAPPSAWLRYCGPLYNGHIHTILGAFRPPLRLREPEREVVASYDGNPTCLDWWWPTNAETAAAAAKDGAAAICVRALVVILPGLTGSSKEFYVRRMARQLLASNMAVCVLNARGVADTPLEQPQIFSALFTKDLRHVMQTCLTREKVQQRLQSRMAPLQTDNELHGAVPIIGVAFSLGGLILTNYVSEQGEAGAASGFDVVYSITSPHNVSDGAAALRVPLTRCLYDTVLYKGLYAYYERHKEVLQRLPGIDAAAVMGGAAPFAERLRTVQDFDEFITGPHFGFAGAEAYYAAASNFCRLHHSHTPQMCLVAANDPICGPPQPAPRWLHVIDHHRGGLVYVEMPVGGHLGFLGCPWREWVQAPNVMEEFVLRSMTSFVASCEAEAEAEAKAAVKKDV</sequence>
<dbReference type="Proteomes" id="UP001430356">
    <property type="component" value="Unassembled WGS sequence"/>
</dbReference>
<keyword evidence="4" id="KW-1185">Reference proteome</keyword>
<dbReference type="AlphaFoldDB" id="A0AAW0EIR2"/>
<evidence type="ECO:0000313" key="3">
    <source>
        <dbReference type="EMBL" id="KAK7193967.1"/>
    </source>
</evidence>
<accession>A0AAW0EIR2</accession>
<protein>
    <submittedName>
        <fullName evidence="3">Alpha/beta hydrolase family</fullName>
    </submittedName>
</protein>
<name>A0AAW0EIR2_9TRYP</name>
<dbReference type="InterPro" id="IPR050960">
    <property type="entry name" value="AB_hydrolase_4_sf"/>
</dbReference>
<evidence type="ECO:0000313" key="4">
    <source>
        <dbReference type="Proteomes" id="UP001430356"/>
    </source>
</evidence>
<dbReference type="PANTHER" id="PTHR10794:SF63">
    <property type="entry name" value="ALPHA_BETA HYDROLASE 1, ISOFORM A"/>
    <property type="match status" value="1"/>
</dbReference>
<dbReference type="GO" id="GO:0034338">
    <property type="term" value="F:short-chain carboxylesterase activity"/>
    <property type="evidence" value="ECO:0007669"/>
    <property type="project" value="TreeGrafter"/>
</dbReference>
<feature type="region of interest" description="Disordered" evidence="2">
    <location>
        <begin position="87"/>
        <end position="107"/>
    </location>
</feature>
<dbReference type="SUPFAM" id="SSF53474">
    <property type="entry name" value="alpha/beta-Hydrolases"/>
    <property type="match status" value="1"/>
</dbReference>
<evidence type="ECO:0000256" key="1">
    <source>
        <dbReference type="ARBA" id="ARBA00010884"/>
    </source>
</evidence>
<dbReference type="Gene3D" id="3.40.50.1820">
    <property type="entry name" value="alpha/beta hydrolase"/>
    <property type="match status" value="1"/>
</dbReference>
<comment type="caution">
    <text evidence="3">The sequence shown here is derived from an EMBL/GenBank/DDBJ whole genome shotgun (WGS) entry which is preliminary data.</text>
</comment>
<evidence type="ECO:0000256" key="2">
    <source>
        <dbReference type="SAM" id="MobiDB-lite"/>
    </source>
</evidence>
<dbReference type="EMBL" id="JAECZO010000029">
    <property type="protein sequence ID" value="KAK7193967.1"/>
    <property type="molecule type" value="Genomic_DNA"/>
</dbReference>